<evidence type="ECO:0000256" key="2">
    <source>
        <dbReference type="ARBA" id="ARBA00022649"/>
    </source>
</evidence>
<evidence type="ECO:0000256" key="5">
    <source>
        <dbReference type="ARBA" id="ARBA00022801"/>
    </source>
</evidence>
<keyword evidence="5" id="KW-0378">Hydrolase</keyword>
<keyword evidence="2" id="KW-1277">Toxin-antitoxin system</keyword>
<keyword evidence="6" id="KW-0460">Magnesium</keyword>
<dbReference type="RefSeq" id="WP_311363689.1">
    <property type="nucleotide sequence ID" value="NZ_JAVRIC010000003.1"/>
</dbReference>
<name>A0ABU2WEJ7_9GAMM</name>
<dbReference type="InterPro" id="IPR029060">
    <property type="entry name" value="PIN-like_dom_sf"/>
</dbReference>
<dbReference type="SUPFAM" id="SSF88723">
    <property type="entry name" value="PIN domain-like"/>
    <property type="match status" value="1"/>
</dbReference>
<dbReference type="Proteomes" id="UP001254608">
    <property type="component" value="Unassembled WGS sequence"/>
</dbReference>
<gene>
    <name evidence="9" type="ORF">RM530_02790</name>
</gene>
<dbReference type="Gene3D" id="3.40.50.1010">
    <property type="entry name" value="5'-nuclease"/>
    <property type="match status" value="1"/>
</dbReference>
<dbReference type="InterPro" id="IPR002716">
    <property type="entry name" value="PIN_dom"/>
</dbReference>
<dbReference type="Pfam" id="PF01850">
    <property type="entry name" value="PIN"/>
    <property type="match status" value="1"/>
</dbReference>
<accession>A0ABU2WEJ7</accession>
<comment type="caution">
    <text evidence="9">The sequence shown here is derived from an EMBL/GenBank/DDBJ whole genome shotgun (WGS) entry which is preliminary data.</text>
</comment>
<comment type="cofactor">
    <cofactor evidence="1">
        <name>Mg(2+)</name>
        <dbReference type="ChEBI" id="CHEBI:18420"/>
    </cofactor>
</comment>
<comment type="similarity">
    <text evidence="7">Belongs to the PINc/VapC protein family.</text>
</comment>
<evidence type="ECO:0000256" key="4">
    <source>
        <dbReference type="ARBA" id="ARBA00022723"/>
    </source>
</evidence>
<dbReference type="PANTHER" id="PTHR33653">
    <property type="entry name" value="RIBONUCLEASE VAPC2"/>
    <property type="match status" value="1"/>
</dbReference>
<evidence type="ECO:0000313" key="10">
    <source>
        <dbReference type="Proteomes" id="UP001254608"/>
    </source>
</evidence>
<organism evidence="9 10">
    <name type="scientific">Banduia mediterranea</name>
    <dbReference type="NCBI Taxonomy" id="3075609"/>
    <lineage>
        <taxon>Bacteria</taxon>
        <taxon>Pseudomonadati</taxon>
        <taxon>Pseudomonadota</taxon>
        <taxon>Gammaproteobacteria</taxon>
        <taxon>Nevskiales</taxon>
        <taxon>Algiphilaceae</taxon>
        <taxon>Banduia</taxon>
    </lineage>
</organism>
<keyword evidence="4" id="KW-0479">Metal-binding</keyword>
<evidence type="ECO:0000256" key="7">
    <source>
        <dbReference type="ARBA" id="ARBA00038093"/>
    </source>
</evidence>
<keyword evidence="10" id="KW-1185">Reference proteome</keyword>
<feature type="domain" description="PIN" evidence="8">
    <location>
        <begin position="1"/>
        <end position="110"/>
    </location>
</feature>
<evidence type="ECO:0000256" key="3">
    <source>
        <dbReference type="ARBA" id="ARBA00022722"/>
    </source>
</evidence>
<dbReference type="EMBL" id="JAVRIC010000003">
    <property type="protein sequence ID" value="MDT0496295.1"/>
    <property type="molecule type" value="Genomic_DNA"/>
</dbReference>
<proteinExistence type="inferred from homology"/>
<evidence type="ECO:0000256" key="6">
    <source>
        <dbReference type="ARBA" id="ARBA00022842"/>
    </source>
</evidence>
<keyword evidence="3" id="KW-0540">Nuclease</keyword>
<dbReference type="PANTHER" id="PTHR33653:SF1">
    <property type="entry name" value="RIBONUCLEASE VAPC2"/>
    <property type="match status" value="1"/>
</dbReference>
<evidence type="ECO:0000259" key="8">
    <source>
        <dbReference type="Pfam" id="PF01850"/>
    </source>
</evidence>
<dbReference type="CDD" id="cd18741">
    <property type="entry name" value="PIN_VapC4-5_FitB-like"/>
    <property type="match status" value="1"/>
</dbReference>
<dbReference type="InterPro" id="IPR050556">
    <property type="entry name" value="Type_II_TA_system_RNase"/>
</dbReference>
<evidence type="ECO:0000313" key="9">
    <source>
        <dbReference type="EMBL" id="MDT0496295.1"/>
    </source>
</evidence>
<reference evidence="9 10" key="1">
    <citation type="submission" date="2023-09" db="EMBL/GenBank/DDBJ databases">
        <authorList>
            <person name="Rey-Velasco X."/>
        </authorList>
    </citation>
    <scope>NUCLEOTIDE SEQUENCE [LARGE SCALE GENOMIC DNA]</scope>
    <source>
        <strain evidence="9 10">W345</strain>
    </source>
</reference>
<protein>
    <submittedName>
        <fullName evidence="9">Type II toxin-antitoxin system VapC family toxin</fullName>
    </submittedName>
</protein>
<evidence type="ECO:0000256" key="1">
    <source>
        <dbReference type="ARBA" id="ARBA00001946"/>
    </source>
</evidence>
<sequence>MIFDTDVLIWFLRGSPKAARAVDSEENRSISLVTYMELLQRSKNKHETHEIKGFLKDFGFSTLPLTENIGHRASIYVEEYALSHSIGVAGALVAATAVEGNQVLLSANIKHFKCVKELQLKQFRP</sequence>